<keyword evidence="2" id="KW-0732">Signal</keyword>
<evidence type="ECO:0000256" key="2">
    <source>
        <dbReference type="SAM" id="SignalP"/>
    </source>
</evidence>
<evidence type="ECO:0000313" key="4">
    <source>
        <dbReference type="EMBL" id="MCW1885667.1"/>
    </source>
</evidence>
<feature type="signal peptide" evidence="2">
    <location>
        <begin position="1"/>
        <end position="20"/>
    </location>
</feature>
<feature type="chain" id="PRO_5045721252" evidence="2">
    <location>
        <begin position="21"/>
        <end position="1072"/>
    </location>
</feature>
<feature type="region of interest" description="Disordered" evidence="1">
    <location>
        <begin position="745"/>
        <end position="797"/>
    </location>
</feature>
<protein>
    <submittedName>
        <fullName evidence="4">VIT domain-containing protein</fullName>
    </submittedName>
</protein>
<evidence type="ECO:0000256" key="1">
    <source>
        <dbReference type="SAM" id="MobiDB-lite"/>
    </source>
</evidence>
<accession>A0ABT3FQE0</accession>
<dbReference type="PANTHER" id="PTHR45737:SF6">
    <property type="entry name" value="VON WILLEBRAND FACTOR A DOMAIN-CONTAINING PROTEIN 5A"/>
    <property type="match status" value="1"/>
</dbReference>
<comment type="caution">
    <text evidence="4">The sequence shown here is derived from an EMBL/GenBank/DDBJ whole genome shotgun (WGS) entry which is preliminary data.</text>
</comment>
<feature type="compositionally biased region" description="Gly residues" evidence="1">
    <location>
        <begin position="780"/>
        <end position="792"/>
    </location>
</feature>
<dbReference type="PROSITE" id="PS51468">
    <property type="entry name" value="VIT"/>
    <property type="match status" value="1"/>
</dbReference>
<dbReference type="Proteomes" id="UP001207930">
    <property type="component" value="Unassembled WGS sequence"/>
</dbReference>
<evidence type="ECO:0000313" key="5">
    <source>
        <dbReference type="Proteomes" id="UP001207930"/>
    </source>
</evidence>
<dbReference type="EMBL" id="JAPDDS010000006">
    <property type="protein sequence ID" value="MCW1885667.1"/>
    <property type="molecule type" value="Genomic_DNA"/>
</dbReference>
<evidence type="ECO:0000259" key="3">
    <source>
        <dbReference type="PROSITE" id="PS51468"/>
    </source>
</evidence>
<dbReference type="PANTHER" id="PTHR45737">
    <property type="entry name" value="VON WILLEBRAND FACTOR A DOMAIN-CONTAINING PROTEIN 5A"/>
    <property type="match status" value="1"/>
</dbReference>
<proteinExistence type="predicted"/>
<dbReference type="Gene3D" id="3.10.560.10">
    <property type="entry name" value="Outer membrane lipoprotein wza domain like"/>
    <property type="match status" value="1"/>
</dbReference>
<organism evidence="4 5">
    <name type="scientific">Luteolibacter flavescens</name>
    <dbReference type="NCBI Taxonomy" id="1859460"/>
    <lineage>
        <taxon>Bacteria</taxon>
        <taxon>Pseudomonadati</taxon>
        <taxon>Verrucomicrobiota</taxon>
        <taxon>Verrucomicrobiia</taxon>
        <taxon>Verrucomicrobiales</taxon>
        <taxon>Verrucomicrobiaceae</taxon>
        <taxon>Luteolibacter</taxon>
    </lineage>
</organism>
<feature type="compositionally biased region" description="Low complexity" evidence="1">
    <location>
        <begin position="770"/>
        <end position="779"/>
    </location>
</feature>
<dbReference type="Pfam" id="PF08487">
    <property type="entry name" value="VIT"/>
    <property type="match status" value="1"/>
</dbReference>
<dbReference type="PROSITE" id="PS51257">
    <property type="entry name" value="PROKAR_LIPOPROTEIN"/>
    <property type="match status" value="1"/>
</dbReference>
<feature type="domain" description="VIT" evidence="3">
    <location>
        <begin position="22"/>
        <end position="150"/>
    </location>
</feature>
<reference evidence="4 5" key="1">
    <citation type="submission" date="2022-10" db="EMBL/GenBank/DDBJ databases">
        <title>Luteolibacter flavescens strain MCCC 1K03193, whole genome shotgun sequencing project.</title>
        <authorList>
            <person name="Zhao G."/>
            <person name="Shen L."/>
        </authorList>
    </citation>
    <scope>NUCLEOTIDE SEQUENCE [LARGE SCALE GENOMIC DNA]</scope>
    <source>
        <strain evidence="4 5">MCCC 1K03193</strain>
    </source>
</reference>
<name>A0ABT3FQE0_9BACT</name>
<sequence length="1072" mass="115998">MKRILGILCCWFSACLVLQAQIQGPRMTVAGTQTILEIEEAAVDIRVTGGVARTEMELVFRNDTDRMVEGEFTLPLPEGATVSSYALEVNGALREAVAVEKERASRAYETIKRQMIDPGIVERQAGNVYRTRVFPVPAKGTKRLRIGYVENLPRGADSYRYRVPLRFAGLLKEFRAGVAVADDAGLKLTGTTPVSFVADGKGKRLAKASAVRLDGEMEITVPFSAGPELLVEGKDDPVFLLGDVFPDLPDEARVPAHAVSLFWDASESCARRDPVAMFRLLDQWFLAQGEVKVAVKLLRNDVEDAGVHEVRGGDWSAIRRLLESVDYDGASSLAGIESGDSDLVLYCGDGEVTWGGATTGLLKSPLLVLHRGAGPLAPALAERAEATGGAVVNADAEDTATALRKLRMLPLRVTGVSGNGVKDFQVAAGDMTPGAPVRISGRLTTSASILEISYGVGKETRVRRQMAVPVALPDEGLLRRLWAQGVLAELEKGGDRSAIIDHCRKHGLVSDETSLIVLERFQDHITYEIPPPEPDLKERYDLELAKRRGAEVRSLIFEWKARVAWHRQSFPWREVGLLPRIRRIGIWKDSVGKVFQADEIDAASFATVTGWRDRALALIERKDALTDAAAYREWVGQVDALFEEGKGIPKTPVAPPAAGKPLVVSVRGLVVRPGQVKSAGKLTLLDSVAQAGGPLWDGGMLGRVALYRNSGKTVYNTYSKRFEDIELRPGDMVVVEGDPYAYGGSDDPFFDAPAHDPAADDPVVEEPGDLAGESLSTLGSGSGDPFGAGNSSGGSPVVMMPAHPSDGGMADLAAFEEKLKAGADPYRAYLEAKDGKQRVPMFYSEAARRLFAAGHEALALRVISTLSERDRGRAAAFWLMEFGQPEAAARLLRELPEMERSLPVGYALAETAASEREAANCFGGVVGVNNLLSGSVIALTDLNRLDDGGIPEFEGNLTCDLRIVVQSEFPGIVPELQVLHPGGKLESTWAPSPIGGRLTSGPGIAEFAIRRAVPGRYQVRVLSENGTTYRIAIYKDWGRDSQKTERITKWVGPGEQEVVSDLEFEFRPASEK</sequence>
<dbReference type="RefSeq" id="WP_264501622.1">
    <property type="nucleotide sequence ID" value="NZ_JAPDDS010000006.1"/>
</dbReference>
<gene>
    <name evidence="4" type="ORF">OKA04_13085</name>
</gene>
<dbReference type="InterPro" id="IPR013694">
    <property type="entry name" value="VIT"/>
</dbReference>
<keyword evidence="5" id="KW-1185">Reference proteome</keyword>